<evidence type="ECO:0000256" key="8">
    <source>
        <dbReference type="SAM" id="Phobius"/>
    </source>
</evidence>
<organism evidence="11 12">
    <name type="scientific">Nonlabens dokdonensis</name>
    <dbReference type="NCBI Taxonomy" id="328515"/>
    <lineage>
        <taxon>Bacteria</taxon>
        <taxon>Pseudomonadati</taxon>
        <taxon>Bacteroidota</taxon>
        <taxon>Flavobacteriia</taxon>
        <taxon>Flavobacteriales</taxon>
        <taxon>Flavobacteriaceae</taxon>
        <taxon>Nonlabens</taxon>
    </lineage>
</organism>
<comment type="subcellular location">
    <subcellularLocation>
        <location evidence="1">Cell membrane</location>
        <topology evidence="1">Multi-pass membrane protein</topology>
    </subcellularLocation>
</comment>
<dbReference type="SMART" id="SM00382">
    <property type="entry name" value="AAA"/>
    <property type="match status" value="1"/>
</dbReference>
<evidence type="ECO:0000313" key="12">
    <source>
        <dbReference type="Proteomes" id="UP000196102"/>
    </source>
</evidence>
<dbReference type="Pfam" id="PF00664">
    <property type="entry name" value="ABC_membrane"/>
    <property type="match status" value="1"/>
</dbReference>
<evidence type="ECO:0000256" key="2">
    <source>
        <dbReference type="ARBA" id="ARBA00022448"/>
    </source>
</evidence>
<dbReference type="AlphaFoldDB" id="A0A1Z8BG18"/>
<dbReference type="InterPro" id="IPR036640">
    <property type="entry name" value="ABC1_TM_sf"/>
</dbReference>
<dbReference type="PROSITE" id="PS00211">
    <property type="entry name" value="ABC_TRANSPORTER_1"/>
    <property type="match status" value="1"/>
</dbReference>
<evidence type="ECO:0000256" key="5">
    <source>
        <dbReference type="ARBA" id="ARBA00022840"/>
    </source>
</evidence>
<feature type="transmembrane region" description="Helical" evidence="8">
    <location>
        <begin position="179"/>
        <end position="197"/>
    </location>
</feature>
<dbReference type="GO" id="GO:0005524">
    <property type="term" value="F:ATP binding"/>
    <property type="evidence" value="ECO:0007669"/>
    <property type="project" value="UniProtKB-KW"/>
</dbReference>
<evidence type="ECO:0000256" key="6">
    <source>
        <dbReference type="ARBA" id="ARBA00022989"/>
    </source>
</evidence>
<dbReference type="RefSeq" id="WP_303685469.1">
    <property type="nucleotide sequence ID" value="NZ_MAAX01000015.1"/>
</dbReference>
<protein>
    <submittedName>
        <fullName evidence="11">Antibiotic ABC transporter ATP-binding protein</fullName>
    </submittedName>
</protein>
<feature type="transmembrane region" description="Helical" evidence="8">
    <location>
        <begin position="73"/>
        <end position="100"/>
    </location>
</feature>
<dbReference type="InterPro" id="IPR039421">
    <property type="entry name" value="Type_1_exporter"/>
</dbReference>
<sequence>MASTTGNAFNMSLFKRLLSYTKPYKLTYYFVALSAILIAIVAIGMPYLIKVAIDNHIVPQDFNGSQTILGIEYGGFIGVIGLMIGVLIADVLLQLSFIYYANWLGQQVIRDLRVKLFKHMMGFKMQYFDKSAVGKLVTRAVSDIETIASIFSQGLFVIISDLLKMIVVLGFMAFSSWKLTLIALIVMPFILYATRVFQKAMKVAFEEVRTQVSNLNSFVQERVTGMKIVQIFNREKIEYEQFKQINDKHRNAWVKTVWYNSIFFPIAEMASSITIGLIVYIGVVMNIGTQNAALVVEIGTIVMFIDLSQKLFRPLRQIADKFNTLQMGMVAANRVFGILDTESQIEDEGQLIAADLKGVIEFKNVDFGYVENELVLKNLSFEVEAGETVAIVGATGAGKSTIINLLSRFYEINNGEILIDSASAKAYQLSSLRSQIAVVLQDVFLFADTILNNITLQNPDITEEDVIEAAKKIGVHKFIMTLPNGYQYNVKERGVMLSSGQRQLIAFLRAYVSNPSILILDEATSSVDAYSEQLIQDATDIITEDRTSIVIAHRLATIKKADKIIVMDAGEIVEMGTHNELLEKENGYYKNLYEVQFLQQEVA</sequence>
<feature type="transmembrane region" description="Helical" evidence="8">
    <location>
        <begin position="26"/>
        <end position="53"/>
    </location>
</feature>
<dbReference type="Gene3D" id="1.20.1560.10">
    <property type="entry name" value="ABC transporter type 1, transmembrane domain"/>
    <property type="match status" value="1"/>
</dbReference>
<dbReference type="Proteomes" id="UP000196102">
    <property type="component" value="Unassembled WGS sequence"/>
</dbReference>
<evidence type="ECO:0000256" key="4">
    <source>
        <dbReference type="ARBA" id="ARBA00022741"/>
    </source>
</evidence>
<dbReference type="PANTHER" id="PTHR43394:SF1">
    <property type="entry name" value="ATP-BINDING CASSETTE SUB-FAMILY B MEMBER 10, MITOCHONDRIAL"/>
    <property type="match status" value="1"/>
</dbReference>
<keyword evidence="2" id="KW-0813">Transport</keyword>
<accession>A0A1Z8BG18</accession>
<name>A0A1Z8BG18_9FLAO</name>
<dbReference type="InterPro" id="IPR003439">
    <property type="entry name" value="ABC_transporter-like_ATP-bd"/>
</dbReference>
<reference evidence="12" key="1">
    <citation type="journal article" date="2017" name="Proc. Natl. Acad. Sci. U.S.A.">
        <title>Simulation of Deepwater Horizon oil plume reveals substrate specialization within a complex community of hydrocarbon-degraders.</title>
        <authorList>
            <person name="Hu P."/>
            <person name="Dubinsky E.A."/>
            <person name="Probst A.J."/>
            <person name="Wang J."/>
            <person name="Sieber C.M.K."/>
            <person name="Tom L.M."/>
            <person name="Gardinali P."/>
            <person name="Banfield J.F."/>
            <person name="Atlas R.M."/>
            <person name="Andersen G.L."/>
        </authorList>
    </citation>
    <scope>NUCLEOTIDE SEQUENCE [LARGE SCALE GENOMIC DNA]</scope>
</reference>
<keyword evidence="3 8" id="KW-0812">Transmembrane</keyword>
<keyword evidence="7 8" id="KW-0472">Membrane</keyword>
<evidence type="ECO:0000313" key="11">
    <source>
        <dbReference type="EMBL" id="OUS21510.1"/>
    </source>
</evidence>
<evidence type="ECO:0000256" key="3">
    <source>
        <dbReference type="ARBA" id="ARBA00022692"/>
    </source>
</evidence>
<keyword evidence="5 11" id="KW-0067">ATP-binding</keyword>
<dbReference type="InterPro" id="IPR011527">
    <property type="entry name" value="ABC1_TM_dom"/>
</dbReference>
<dbReference type="InterPro" id="IPR003593">
    <property type="entry name" value="AAA+_ATPase"/>
</dbReference>
<keyword evidence="6 8" id="KW-1133">Transmembrane helix</keyword>
<feature type="transmembrane region" description="Helical" evidence="8">
    <location>
        <begin position="257"/>
        <end position="281"/>
    </location>
</feature>
<gene>
    <name evidence="11" type="ORF">A9Q93_00765</name>
</gene>
<dbReference type="InterPro" id="IPR027417">
    <property type="entry name" value="P-loop_NTPase"/>
</dbReference>
<dbReference type="PANTHER" id="PTHR43394">
    <property type="entry name" value="ATP-DEPENDENT PERMEASE MDL1, MITOCHONDRIAL"/>
    <property type="match status" value="1"/>
</dbReference>
<dbReference type="GO" id="GO:0016887">
    <property type="term" value="F:ATP hydrolysis activity"/>
    <property type="evidence" value="ECO:0007669"/>
    <property type="project" value="InterPro"/>
</dbReference>
<comment type="caution">
    <text evidence="11">The sequence shown here is derived from an EMBL/GenBank/DDBJ whole genome shotgun (WGS) entry which is preliminary data.</text>
</comment>
<evidence type="ECO:0000256" key="7">
    <source>
        <dbReference type="ARBA" id="ARBA00023136"/>
    </source>
</evidence>
<keyword evidence="4" id="KW-0547">Nucleotide-binding</keyword>
<dbReference type="FunFam" id="3.40.50.300:FF:000287">
    <property type="entry name" value="Multidrug ABC transporter ATP-binding protein"/>
    <property type="match status" value="1"/>
</dbReference>
<dbReference type="CDD" id="cd18544">
    <property type="entry name" value="ABC_6TM_TmrA_like"/>
    <property type="match status" value="1"/>
</dbReference>
<dbReference type="Gene3D" id="3.40.50.300">
    <property type="entry name" value="P-loop containing nucleotide triphosphate hydrolases"/>
    <property type="match status" value="1"/>
</dbReference>
<dbReference type="CDD" id="cd03254">
    <property type="entry name" value="ABCC_Glucan_exporter_like"/>
    <property type="match status" value="1"/>
</dbReference>
<dbReference type="SUPFAM" id="SSF90123">
    <property type="entry name" value="ABC transporter transmembrane region"/>
    <property type="match status" value="1"/>
</dbReference>
<evidence type="ECO:0000259" key="10">
    <source>
        <dbReference type="PROSITE" id="PS50929"/>
    </source>
</evidence>
<feature type="domain" description="ABC transporter" evidence="9">
    <location>
        <begin position="360"/>
        <end position="594"/>
    </location>
</feature>
<dbReference type="GO" id="GO:0005886">
    <property type="term" value="C:plasma membrane"/>
    <property type="evidence" value="ECO:0007669"/>
    <property type="project" value="UniProtKB-SubCell"/>
</dbReference>
<dbReference type="InterPro" id="IPR017871">
    <property type="entry name" value="ABC_transporter-like_CS"/>
</dbReference>
<dbReference type="PROSITE" id="PS50929">
    <property type="entry name" value="ABC_TM1F"/>
    <property type="match status" value="1"/>
</dbReference>
<dbReference type="SUPFAM" id="SSF52540">
    <property type="entry name" value="P-loop containing nucleoside triphosphate hydrolases"/>
    <property type="match status" value="1"/>
</dbReference>
<dbReference type="GO" id="GO:0015421">
    <property type="term" value="F:ABC-type oligopeptide transporter activity"/>
    <property type="evidence" value="ECO:0007669"/>
    <property type="project" value="TreeGrafter"/>
</dbReference>
<evidence type="ECO:0000259" key="9">
    <source>
        <dbReference type="PROSITE" id="PS50893"/>
    </source>
</evidence>
<dbReference type="EMBL" id="MAAX01000015">
    <property type="protein sequence ID" value="OUS21510.1"/>
    <property type="molecule type" value="Genomic_DNA"/>
</dbReference>
<evidence type="ECO:0000256" key="1">
    <source>
        <dbReference type="ARBA" id="ARBA00004651"/>
    </source>
</evidence>
<dbReference type="Pfam" id="PF00005">
    <property type="entry name" value="ABC_tran"/>
    <property type="match status" value="1"/>
</dbReference>
<proteinExistence type="predicted"/>
<dbReference type="PROSITE" id="PS50893">
    <property type="entry name" value="ABC_TRANSPORTER_2"/>
    <property type="match status" value="1"/>
</dbReference>
<feature type="domain" description="ABC transmembrane type-1" evidence="10">
    <location>
        <begin position="30"/>
        <end position="327"/>
    </location>
</feature>